<name>A0A0J1IJQ0_NIACI</name>
<dbReference type="SUPFAM" id="SSF63882">
    <property type="entry name" value="MoeA N-terminal region -like"/>
    <property type="match status" value="1"/>
</dbReference>
<dbReference type="GO" id="GO:0046872">
    <property type="term" value="F:metal ion binding"/>
    <property type="evidence" value="ECO:0007669"/>
    <property type="project" value="UniProtKB-UniRule"/>
</dbReference>
<dbReference type="PANTHER" id="PTHR10192">
    <property type="entry name" value="MOLYBDOPTERIN BIOSYNTHESIS PROTEIN"/>
    <property type="match status" value="1"/>
</dbReference>
<keyword evidence="7 13" id="KW-0500">Molybdenum</keyword>
<dbReference type="NCBIfam" id="NF045515">
    <property type="entry name" value="Glp_gephyrin"/>
    <property type="match status" value="1"/>
</dbReference>
<evidence type="ECO:0000256" key="7">
    <source>
        <dbReference type="ARBA" id="ARBA00022505"/>
    </source>
</evidence>
<protein>
    <recommendedName>
        <fullName evidence="6 13">Molybdopterin molybdenumtransferase</fullName>
        <ecNumber evidence="5 13">2.10.1.1</ecNumber>
    </recommendedName>
</protein>
<dbReference type="Pfam" id="PF00994">
    <property type="entry name" value="MoCF_biosynth"/>
    <property type="match status" value="1"/>
</dbReference>
<evidence type="ECO:0000256" key="9">
    <source>
        <dbReference type="ARBA" id="ARBA00022723"/>
    </source>
</evidence>
<dbReference type="PANTHER" id="PTHR10192:SF5">
    <property type="entry name" value="GEPHYRIN"/>
    <property type="match status" value="1"/>
</dbReference>
<dbReference type="CDD" id="cd00887">
    <property type="entry name" value="MoeA"/>
    <property type="match status" value="1"/>
</dbReference>
<dbReference type="GO" id="GO:0005829">
    <property type="term" value="C:cytosol"/>
    <property type="evidence" value="ECO:0007669"/>
    <property type="project" value="TreeGrafter"/>
</dbReference>
<dbReference type="Gene3D" id="3.90.105.10">
    <property type="entry name" value="Molybdopterin biosynthesis moea protein, domain 2"/>
    <property type="match status" value="1"/>
</dbReference>
<dbReference type="InterPro" id="IPR005110">
    <property type="entry name" value="MoeA_linker/N"/>
</dbReference>
<dbReference type="RefSeq" id="WP_047942496.1">
    <property type="nucleotide sequence ID" value="NZ_CP053989.1"/>
</dbReference>
<comment type="pathway">
    <text evidence="3 13">Cofactor biosynthesis; molybdopterin biosynthesis.</text>
</comment>
<evidence type="ECO:0000256" key="4">
    <source>
        <dbReference type="ARBA" id="ARBA00010763"/>
    </source>
</evidence>
<organism evidence="15 16">
    <name type="scientific">Niallia circulans</name>
    <name type="common">Bacillus circulans</name>
    <dbReference type="NCBI Taxonomy" id="1397"/>
    <lineage>
        <taxon>Bacteria</taxon>
        <taxon>Bacillati</taxon>
        <taxon>Bacillota</taxon>
        <taxon>Bacilli</taxon>
        <taxon>Bacillales</taxon>
        <taxon>Bacillaceae</taxon>
        <taxon>Niallia</taxon>
    </lineage>
</organism>
<dbReference type="UniPathway" id="UPA00344"/>
<dbReference type="GO" id="GO:0006777">
    <property type="term" value="P:Mo-molybdopterin cofactor biosynthetic process"/>
    <property type="evidence" value="ECO:0007669"/>
    <property type="project" value="UniProtKB-UniRule"/>
</dbReference>
<keyword evidence="16" id="KW-1185">Reference proteome</keyword>
<dbReference type="GO" id="GO:0061599">
    <property type="term" value="F:molybdopterin molybdotransferase activity"/>
    <property type="evidence" value="ECO:0007669"/>
    <property type="project" value="UniProtKB-UniRule"/>
</dbReference>
<comment type="caution">
    <text evidence="15">The sequence shown here is derived from an EMBL/GenBank/DDBJ whole genome shotgun (WGS) entry which is preliminary data.</text>
</comment>
<evidence type="ECO:0000313" key="15">
    <source>
        <dbReference type="EMBL" id="KLV26196.1"/>
    </source>
</evidence>
<dbReference type="EC" id="2.10.1.1" evidence="5 13"/>
<dbReference type="FunFam" id="3.40.980.10:FF:000004">
    <property type="entry name" value="Molybdopterin molybdenumtransferase"/>
    <property type="match status" value="1"/>
</dbReference>
<accession>A0A0J1IJQ0</accession>
<comment type="cofactor">
    <cofactor evidence="1 13">
        <name>Mg(2+)</name>
        <dbReference type="ChEBI" id="CHEBI:18420"/>
    </cofactor>
</comment>
<evidence type="ECO:0000256" key="12">
    <source>
        <dbReference type="ARBA" id="ARBA00047317"/>
    </source>
</evidence>
<comment type="function">
    <text evidence="2 13">Catalyzes the insertion of molybdate into adenylated molybdopterin with the concomitant release of AMP.</text>
</comment>
<dbReference type="Gene3D" id="2.170.190.11">
    <property type="entry name" value="Molybdopterin biosynthesis moea protein, domain 3"/>
    <property type="match status" value="1"/>
</dbReference>
<dbReference type="EMBL" id="LDPH01000010">
    <property type="protein sequence ID" value="KLV26196.1"/>
    <property type="molecule type" value="Genomic_DNA"/>
</dbReference>
<dbReference type="FunFam" id="2.170.190.11:FF:000001">
    <property type="entry name" value="Molybdopterin molybdenumtransferase"/>
    <property type="match status" value="1"/>
</dbReference>
<dbReference type="InterPro" id="IPR036135">
    <property type="entry name" value="MoeA_linker/N_sf"/>
</dbReference>
<sequence length="421" mass="46456">MTVENRVPILIEEAISRVMEHKREGEKEYVSIYHCNGRYLSEDIKAIHDVPKFNRSSYDGFALRAKDTNGASYEMPVEFEIIDEIGAGQVSTKKIGEYQAIRIMTGAMLPRDADAVIMLEKTVERKKNGQTYIKIDHMLHKGENISFQGEDVKKGEVLLKKGTKINPGVVAVLATFGIEQVPVAKKPTIGLFATGTELLEVHEELEEGKIRNSNAYMILAQIERAGAVPRYFGKLPDVMEISFEAIRQKIDSVDMLITTGGVSVGDYDLLPEIYRKLGAEVLFNKIAMRPGSVTTVANLNGKLLFGLSGNPSACYVGFELFTNPIIKSLLFIENPRLPIVDAVLKENFPDANSFTRLIRSRVSIVNGKIETRTSGMDKSNIVSSLASANGLTILPGGESGYKCGDIVKVILLEEVQNQLLL</sequence>
<keyword evidence="10 13" id="KW-0460">Magnesium</keyword>
<dbReference type="OrthoDB" id="9804758at2"/>
<evidence type="ECO:0000259" key="14">
    <source>
        <dbReference type="SMART" id="SM00852"/>
    </source>
</evidence>
<evidence type="ECO:0000256" key="11">
    <source>
        <dbReference type="ARBA" id="ARBA00023150"/>
    </source>
</evidence>
<feature type="domain" description="MoaB/Mog" evidence="14">
    <location>
        <begin position="190"/>
        <end position="328"/>
    </location>
</feature>
<keyword evidence="9 13" id="KW-0479">Metal-binding</keyword>
<evidence type="ECO:0000256" key="2">
    <source>
        <dbReference type="ARBA" id="ARBA00002901"/>
    </source>
</evidence>
<dbReference type="Proteomes" id="UP000036045">
    <property type="component" value="Unassembled WGS sequence"/>
</dbReference>
<dbReference type="InterPro" id="IPR036425">
    <property type="entry name" value="MoaB/Mog-like_dom_sf"/>
</dbReference>
<evidence type="ECO:0000256" key="1">
    <source>
        <dbReference type="ARBA" id="ARBA00001946"/>
    </source>
</evidence>
<comment type="similarity">
    <text evidence="4 13">Belongs to the MoeA family.</text>
</comment>
<dbReference type="InterPro" id="IPR036688">
    <property type="entry name" value="MoeA_C_domain_IV_sf"/>
</dbReference>
<dbReference type="Gene3D" id="3.40.980.10">
    <property type="entry name" value="MoaB/Mog-like domain"/>
    <property type="match status" value="1"/>
</dbReference>
<dbReference type="SMART" id="SM00852">
    <property type="entry name" value="MoCF_biosynth"/>
    <property type="match status" value="1"/>
</dbReference>
<dbReference type="SUPFAM" id="SSF53218">
    <property type="entry name" value="Molybdenum cofactor biosynthesis proteins"/>
    <property type="match status" value="1"/>
</dbReference>
<dbReference type="InterPro" id="IPR038987">
    <property type="entry name" value="MoeA-like"/>
</dbReference>
<proteinExistence type="inferred from homology"/>
<dbReference type="NCBIfam" id="TIGR00177">
    <property type="entry name" value="molyb_syn"/>
    <property type="match status" value="1"/>
</dbReference>
<evidence type="ECO:0000256" key="6">
    <source>
        <dbReference type="ARBA" id="ARBA00021108"/>
    </source>
</evidence>
<dbReference type="Pfam" id="PF03454">
    <property type="entry name" value="MoeA_C"/>
    <property type="match status" value="1"/>
</dbReference>
<evidence type="ECO:0000313" key="16">
    <source>
        <dbReference type="Proteomes" id="UP000036045"/>
    </source>
</evidence>
<evidence type="ECO:0000256" key="5">
    <source>
        <dbReference type="ARBA" id="ARBA00013269"/>
    </source>
</evidence>
<dbReference type="Pfam" id="PF03453">
    <property type="entry name" value="MoeA_N"/>
    <property type="match status" value="1"/>
</dbReference>
<dbReference type="InterPro" id="IPR005111">
    <property type="entry name" value="MoeA_C_domain_IV"/>
</dbReference>
<dbReference type="GeneID" id="56348512"/>
<evidence type="ECO:0000256" key="10">
    <source>
        <dbReference type="ARBA" id="ARBA00022842"/>
    </source>
</evidence>
<dbReference type="InterPro" id="IPR001453">
    <property type="entry name" value="MoaB/Mog_dom"/>
</dbReference>
<evidence type="ECO:0000256" key="3">
    <source>
        <dbReference type="ARBA" id="ARBA00005046"/>
    </source>
</evidence>
<dbReference type="SUPFAM" id="SSF63867">
    <property type="entry name" value="MoeA C-terminal domain-like"/>
    <property type="match status" value="1"/>
</dbReference>
<evidence type="ECO:0000256" key="13">
    <source>
        <dbReference type="RuleBase" id="RU365090"/>
    </source>
</evidence>
<keyword evidence="8 13" id="KW-0808">Transferase</keyword>
<dbReference type="AlphaFoldDB" id="A0A0J1IJQ0"/>
<dbReference type="PATRIC" id="fig|1397.4.peg.626"/>
<keyword evidence="11 13" id="KW-0501">Molybdenum cofactor biosynthesis</keyword>
<comment type="catalytic activity">
    <reaction evidence="12">
        <text>adenylyl-molybdopterin + molybdate = Mo-molybdopterin + AMP + H(+)</text>
        <dbReference type="Rhea" id="RHEA:35047"/>
        <dbReference type="ChEBI" id="CHEBI:15378"/>
        <dbReference type="ChEBI" id="CHEBI:36264"/>
        <dbReference type="ChEBI" id="CHEBI:62727"/>
        <dbReference type="ChEBI" id="CHEBI:71302"/>
        <dbReference type="ChEBI" id="CHEBI:456215"/>
        <dbReference type="EC" id="2.10.1.1"/>
    </reaction>
</comment>
<reference evidence="15 16" key="1">
    <citation type="submission" date="2015-05" db="EMBL/GenBank/DDBJ databases">
        <title>Whole genome sequence and identification of bacterial endophytes from Costus igneus.</title>
        <authorList>
            <person name="Lee Y.P."/>
            <person name="Gan H.M."/>
            <person name="Eng W."/>
            <person name="Wheatley M.S."/>
            <person name="Caraballo A."/>
            <person name="Polter S."/>
            <person name="Savka M.A."/>
            <person name="Hudson A.O."/>
        </authorList>
    </citation>
    <scope>NUCLEOTIDE SEQUENCE [LARGE SCALE GENOMIC DNA]</scope>
    <source>
        <strain evidence="15 16">RIT379</strain>
    </source>
</reference>
<evidence type="ECO:0000256" key="8">
    <source>
        <dbReference type="ARBA" id="ARBA00022679"/>
    </source>
</evidence>
<dbReference type="Gene3D" id="2.40.340.10">
    <property type="entry name" value="MoeA, C-terminal, domain IV"/>
    <property type="match status" value="1"/>
</dbReference>
<gene>
    <name evidence="15" type="ORF">ABW02_12610</name>
</gene>